<name>A0AAV3R077_LITER</name>
<reference evidence="2 3" key="1">
    <citation type="submission" date="2024-01" db="EMBL/GenBank/DDBJ databases">
        <title>The complete chloroplast genome sequence of Lithospermum erythrorhizon: insights into the phylogenetic relationship among Boraginaceae species and the maternal lineages of purple gromwells.</title>
        <authorList>
            <person name="Okada T."/>
            <person name="Watanabe K."/>
        </authorList>
    </citation>
    <scope>NUCLEOTIDE SEQUENCE [LARGE SCALE GENOMIC DNA]</scope>
</reference>
<evidence type="ECO:0000313" key="3">
    <source>
        <dbReference type="Proteomes" id="UP001454036"/>
    </source>
</evidence>
<dbReference type="EMBL" id="BAABME010040010">
    <property type="protein sequence ID" value="GAA0169807.1"/>
    <property type="molecule type" value="Genomic_DNA"/>
</dbReference>
<protein>
    <submittedName>
        <fullName evidence="2">Uncharacterized protein</fullName>
    </submittedName>
</protein>
<sequence>MEDDKVAYMAFFKGLQYGKLKKALLVRTPLTNDELIAKGTTHIELEELKVGADQPVDLREIVLKKEANVSPKKEANVSPKKPREDTAG</sequence>
<dbReference type="AlphaFoldDB" id="A0AAV3R077"/>
<keyword evidence="3" id="KW-1185">Reference proteome</keyword>
<feature type="region of interest" description="Disordered" evidence="1">
    <location>
        <begin position="69"/>
        <end position="88"/>
    </location>
</feature>
<gene>
    <name evidence="2" type="ORF">LIER_43861</name>
</gene>
<dbReference type="Proteomes" id="UP001454036">
    <property type="component" value="Unassembled WGS sequence"/>
</dbReference>
<accession>A0AAV3R077</accession>
<comment type="caution">
    <text evidence="2">The sequence shown here is derived from an EMBL/GenBank/DDBJ whole genome shotgun (WGS) entry which is preliminary data.</text>
</comment>
<evidence type="ECO:0000256" key="1">
    <source>
        <dbReference type="SAM" id="MobiDB-lite"/>
    </source>
</evidence>
<organism evidence="2 3">
    <name type="scientific">Lithospermum erythrorhizon</name>
    <name type="common">Purple gromwell</name>
    <name type="synonym">Lithospermum officinale var. erythrorhizon</name>
    <dbReference type="NCBI Taxonomy" id="34254"/>
    <lineage>
        <taxon>Eukaryota</taxon>
        <taxon>Viridiplantae</taxon>
        <taxon>Streptophyta</taxon>
        <taxon>Embryophyta</taxon>
        <taxon>Tracheophyta</taxon>
        <taxon>Spermatophyta</taxon>
        <taxon>Magnoliopsida</taxon>
        <taxon>eudicotyledons</taxon>
        <taxon>Gunneridae</taxon>
        <taxon>Pentapetalae</taxon>
        <taxon>asterids</taxon>
        <taxon>lamiids</taxon>
        <taxon>Boraginales</taxon>
        <taxon>Boraginaceae</taxon>
        <taxon>Boraginoideae</taxon>
        <taxon>Lithospermeae</taxon>
        <taxon>Lithospermum</taxon>
    </lineage>
</organism>
<evidence type="ECO:0000313" key="2">
    <source>
        <dbReference type="EMBL" id="GAA0169807.1"/>
    </source>
</evidence>
<proteinExistence type="predicted"/>